<feature type="compositionally biased region" description="Basic residues" evidence="1">
    <location>
        <begin position="328"/>
        <end position="343"/>
    </location>
</feature>
<feature type="region of interest" description="Disordered" evidence="1">
    <location>
        <begin position="62"/>
        <end position="92"/>
    </location>
</feature>
<sequence length="914" mass="103420">MRALSAELVSLATSCGLPEHLLGYLKDRQILSAGLLAAMADTYKEVDEMLYVPLRDGVTVEGHMNGRSPKTKDTLSERPCASSGSGVAHRHNKMATQGAQWVSRREPGLVASEPAPSKAVPAVPREIPPAELQKLLKFYSDTQIAGRNRDFPMKALVGAEKVMARIWHEKWISSQFTPTQLHELLEARCFDSSGSLNTLNKEMKQKQQSRLTVDEEQNAIVIEEEQQWSPKGLLGLMDALEAIELCWILCQLGHELDVKEYISWWRQLFRSRPGKIEQIKAYWTDARWKVALSMRQGYPFDQAMQQIIDDAAALQAALMKELGTTKPPPKKPQSRPQHQKGKGYGKSDRAETSTWTSSQSSQDRPWKREWPQWKSQDGWQPQPVHKSWLILCVFDGCGTAHAAADIVLGHRHIWHRISWEIDEACTTISSTHWPDIEHRGDIFADSQEALRDRINDIDPNCECAILLAAAPPCPDFSRIRPDAEGKDGPEGQKFDGMLRWFADPNFIFGQRKLLRMIENVIMGRKADLRHFDAETGGSWTQPHSIAGNSRGSENLWENERGELVTPSILVKERMHRLADDFTAPAKDERARRKVVANGWHLGTAVIVMLLLTCFPAAEANVQVGVDLQPLGHSAMDIMTSIWQSGPLATGQPPDQPRDHWMTQCKCLQEHWQHSYTRRHPAAVADLLEPGLQQTIQLWLHWHPCLPELREKLMKEISAQAADLDDDLQDWHQARAENIRIVLDPNGPNRIHFPLLSNLLKRLGWEDPKLLDEIQSGFSVLGKMNPGLGWTKREDMKYAQPLHQTKPDKRWKELLNEISTDISKNRMIGPLTAPPSWGIRAIPSVHHPNTQHLLQGPECHVPTSFAFSVEQTGADGLTKVRRCEDWKRSRHNDTVEGEDIPPTHRVNTFIAVANI</sequence>
<name>A0ABP0SX72_9DINO</name>
<protein>
    <submittedName>
        <fullName evidence="2">Uncharacterized protein</fullName>
    </submittedName>
</protein>
<dbReference type="Gene3D" id="3.40.50.150">
    <property type="entry name" value="Vaccinia Virus protein VP39"/>
    <property type="match status" value="1"/>
</dbReference>
<proteinExistence type="predicted"/>
<reference evidence="2 3" key="1">
    <citation type="submission" date="2024-02" db="EMBL/GenBank/DDBJ databases">
        <authorList>
            <person name="Chen Y."/>
            <person name="Shah S."/>
            <person name="Dougan E. K."/>
            <person name="Thang M."/>
            <person name="Chan C."/>
        </authorList>
    </citation>
    <scope>NUCLEOTIDE SEQUENCE [LARGE SCALE GENOMIC DNA]</scope>
</reference>
<gene>
    <name evidence="2" type="ORF">CCMP2556_LOCUS54454</name>
</gene>
<dbReference type="SUPFAM" id="SSF53335">
    <property type="entry name" value="S-adenosyl-L-methionine-dependent methyltransferases"/>
    <property type="match status" value="1"/>
</dbReference>
<organism evidence="2 3">
    <name type="scientific">Durusdinium trenchii</name>
    <dbReference type="NCBI Taxonomy" id="1381693"/>
    <lineage>
        <taxon>Eukaryota</taxon>
        <taxon>Sar</taxon>
        <taxon>Alveolata</taxon>
        <taxon>Dinophyceae</taxon>
        <taxon>Suessiales</taxon>
        <taxon>Symbiodiniaceae</taxon>
        <taxon>Durusdinium</taxon>
    </lineage>
</organism>
<dbReference type="EMBL" id="CAXAMN010028583">
    <property type="protein sequence ID" value="CAK9117013.1"/>
    <property type="molecule type" value="Genomic_DNA"/>
</dbReference>
<accession>A0ABP0SX72</accession>
<evidence type="ECO:0000256" key="1">
    <source>
        <dbReference type="SAM" id="MobiDB-lite"/>
    </source>
</evidence>
<dbReference type="Proteomes" id="UP001642484">
    <property type="component" value="Unassembled WGS sequence"/>
</dbReference>
<feature type="region of interest" description="Disordered" evidence="1">
    <location>
        <begin position="323"/>
        <end position="378"/>
    </location>
</feature>
<feature type="compositionally biased region" description="Low complexity" evidence="1">
    <location>
        <begin position="352"/>
        <end position="362"/>
    </location>
</feature>
<dbReference type="InterPro" id="IPR029063">
    <property type="entry name" value="SAM-dependent_MTases_sf"/>
</dbReference>
<evidence type="ECO:0000313" key="3">
    <source>
        <dbReference type="Proteomes" id="UP001642484"/>
    </source>
</evidence>
<keyword evidence="3" id="KW-1185">Reference proteome</keyword>
<evidence type="ECO:0000313" key="2">
    <source>
        <dbReference type="EMBL" id="CAK9117013.1"/>
    </source>
</evidence>
<comment type="caution">
    <text evidence="2">The sequence shown here is derived from an EMBL/GenBank/DDBJ whole genome shotgun (WGS) entry which is preliminary data.</text>
</comment>